<dbReference type="HOGENOM" id="CLU_2924425_0_0_1"/>
<keyword evidence="3" id="KW-1185">Reference proteome</keyword>
<evidence type="ECO:0000313" key="2">
    <source>
        <dbReference type="EMBL" id="KIO28684.1"/>
    </source>
</evidence>
<reference evidence="2 3" key="1">
    <citation type="submission" date="2014-04" db="EMBL/GenBank/DDBJ databases">
        <authorList>
            <consortium name="DOE Joint Genome Institute"/>
            <person name="Kuo A."/>
            <person name="Girlanda M."/>
            <person name="Perotto S."/>
            <person name="Kohler A."/>
            <person name="Nagy L.G."/>
            <person name="Floudas D."/>
            <person name="Copeland A."/>
            <person name="Barry K.W."/>
            <person name="Cichocki N."/>
            <person name="Veneault-Fourrey C."/>
            <person name="LaButti K."/>
            <person name="Lindquist E.A."/>
            <person name="Lipzen A."/>
            <person name="Lundell T."/>
            <person name="Morin E."/>
            <person name="Murat C."/>
            <person name="Sun H."/>
            <person name="Tunlid A."/>
            <person name="Henrissat B."/>
            <person name="Grigoriev I.V."/>
            <person name="Hibbett D.S."/>
            <person name="Martin F."/>
            <person name="Nordberg H.P."/>
            <person name="Cantor M.N."/>
            <person name="Hua S.X."/>
        </authorList>
    </citation>
    <scope>NUCLEOTIDE SEQUENCE [LARGE SCALE GENOMIC DNA]</scope>
    <source>
        <strain evidence="2 3">MUT 4182</strain>
    </source>
</reference>
<gene>
    <name evidence="2" type="ORF">M407DRAFT_242897</name>
</gene>
<protein>
    <submittedName>
        <fullName evidence="2">Uncharacterized protein</fullName>
    </submittedName>
</protein>
<sequence>MPPLGTVKEPVRPTLTSPTETAISMHKPSPAHGMPLTTADTDGGRRTLLNELLLSGCHHPR</sequence>
<reference evidence="3" key="2">
    <citation type="submission" date="2015-01" db="EMBL/GenBank/DDBJ databases">
        <title>Evolutionary Origins and Diversification of the Mycorrhizal Mutualists.</title>
        <authorList>
            <consortium name="DOE Joint Genome Institute"/>
            <consortium name="Mycorrhizal Genomics Consortium"/>
            <person name="Kohler A."/>
            <person name="Kuo A."/>
            <person name="Nagy L.G."/>
            <person name="Floudas D."/>
            <person name="Copeland A."/>
            <person name="Barry K.W."/>
            <person name="Cichocki N."/>
            <person name="Veneault-Fourrey C."/>
            <person name="LaButti K."/>
            <person name="Lindquist E.A."/>
            <person name="Lipzen A."/>
            <person name="Lundell T."/>
            <person name="Morin E."/>
            <person name="Murat C."/>
            <person name="Riley R."/>
            <person name="Ohm R."/>
            <person name="Sun H."/>
            <person name="Tunlid A."/>
            <person name="Henrissat B."/>
            <person name="Grigoriev I.V."/>
            <person name="Hibbett D.S."/>
            <person name="Martin F."/>
        </authorList>
    </citation>
    <scope>NUCLEOTIDE SEQUENCE [LARGE SCALE GENOMIC DNA]</scope>
    <source>
        <strain evidence="3">MUT 4182</strain>
    </source>
</reference>
<dbReference type="Proteomes" id="UP000054248">
    <property type="component" value="Unassembled WGS sequence"/>
</dbReference>
<accession>A0A0C3QNJ1</accession>
<dbReference type="AlphaFoldDB" id="A0A0C3QNJ1"/>
<dbReference type="EMBL" id="KN822991">
    <property type="protein sequence ID" value="KIO28684.1"/>
    <property type="molecule type" value="Genomic_DNA"/>
</dbReference>
<proteinExistence type="predicted"/>
<name>A0A0C3QNJ1_9AGAM</name>
<evidence type="ECO:0000256" key="1">
    <source>
        <dbReference type="SAM" id="MobiDB-lite"/>
    </source>
</evidence>
<evidence type="ECO:0000313" key="3">
    <source>
        <dbReference type="Proteomes" id="UP000054248"/>
    </source>
</evidence>
<organism evidence="2 3">
    <name type="scientific">Tulasnella calospora MUT 4182</name>
    <dbReference type="NCBI Taxonomy" id="1051891"/>
    <lineage>
        <taxon>Eukaryota</taxon>
        <taxon>Fungi</taxon>
        <taxon>Dikarya</taxon>
        <taxon>Basidiomycota</taxon>
        <taxon>Agaricomycotina</taxon>
        <taxon>Agaricomycetes</taxon>
        <taxon>Cantharellales</taxon>
        <taxon>Tulasnellaceae</taxon>
        <taxon>Tulasnella</taxon>
    </lineage>
</organism>
<feature type="region of interest" description="Disordered" evidence="1">
    <location>
        <begin position="1"/>
        <end position="43"/>
    </location>
</feature>